<dbReference type="Proteomes" id="UP001168821">
    <property type="component" value="Unassembled WGS sequence"/>
</dbReference>
<dbReference type="InterPro" id="IPR001254">
    <property type="entry name" value="Trypsin_dom"/>
</dbReference>
<evidence type="ECO:0000256" key="3">
    <source>
        <dbReference type="ARBA" id="ARBA00022801"/>
    </source>
</evidence>
<name>A0AA38IRX6_9CUCU</name>
<dbReference type="InterPro" id="IPR018114">
    <property type="entry name" value="TRYPSIN_HIS"/>
</dbReference>
<evidence type="ECO:0000313" key="9">
    <source>
        <dbReference type="Proteomes" id="UP001168821"/>
    </source>
</evidence>
<dbReference type="CDD" id="cd00190">
    <property type="entry name" value="Tryp_SPc"/>
    <property type="match status" value="1"/>
</dbReference>
<evidence type="ECO:0000256" key="1">
    <source>
        <dbReference type="ARBA" id="ARBA00007664"/>
    </source>
</evidence>
<keyword evidence="3" id="KW-0378">Hydrolase</keyword>
<dbReference type="SUPFAM" id="SSF50494">
    <property type="entry name" value="Trypsin-like serine proteases"/>
    <property type="match status" value="1"/>
</dbReference>
<reference evidence="8" key="1">
    <citation type="journal article" date="2023" name="G3 (Bethesda)">
        <title>Whole genome assemblies of Zophobas morio and Tenebrio molitor.</title>
        <authorList>
            <person name="Kaur S."/>
            <person name="Stinson S.A."/>
            <person name="diCenzo G.C."/>
        </authorList>
    </citation>
    <scope>NUCLEOTIDE SEQUENCE</scope>
    <source>
        <strain evidence="8">QUZm001</strain>
    </source>
</reference>
<feature type="signal peptide" evidence="6">
    <location>
        <begin position="1"/>
        <end position="20"/>
    </location>
</feature>
<evidence type="ECO:0000256" key="6">
    <source>
        <dbReference type="SAM" id="SignalP"/>
    </source>
</evidence>
<dbReference type="PANTHER" id="PTHR24276:SF98">
    <property type="entry name" value="FI18310P1-RELATED"/>
    <property type="match status" value="1"/>
</dbReference>
<proteinExistence type="inferred from homology"/>
<comment type="caution">
    <text evidence="8">The sequence shown here is derived from an EMBL/GenBank/DDBJ whole genome shotgun (WGS) entry which is preliminary data.</text>
</comment>
<evidence type="ECO:0000313" key="8">
    <source>
        <dbReference type="EMBL" id="KAJ3660303.1"/>
    </source>
</evidence>
<dbReference type="FunFam" id="2.40.10.10:FF:000068">
    <property type="entry name" value="transmembrane protease serine 2"/>
    <property type="match status" value="1"/>
</dbReference>
<dbReference type="InterPro" id="IPR009003">
    <property type="entry name" value="Peptidase_S1_PA"/>
</dbReference>
<keyword evidence="2" id="KW-0645">Protease</keyword>
<dbReference type="InterPro" id="IPR050430">
    <property type="entry name" value="Peptidase_S1"/>
</dbReference>
<dbReference type="PANTHER" id="PTHR24276">
    <property type="entry name" value="POLYSERASE-RELATED"/>
    <property type="match status" value="1"/>
</dbReference>
<gene>
    <name evidence="8" type="ORF">Zmor_004758</name>
</gene>
<keyword evidence="9" id="KW-1185">Reference proteome</keyword>
<sequence length="270" mass="29132">MVKALLVFLNGLVALSVANAARRAPWGKFLKDQETSGDVDYAVVVSVTQAGLCSGSILSETYVLTAAHCVQDAPPRHITIHYDMGADMENSIRVKSVKIHPYYTKELPLKNNLAILELENSIPLGNGIGAVTLPELYEPTAANATAILAGFGHSHHFGRMVKKLHVGKLRVYPDEECEKIYDIVDKEYHICASGQYGTKATCKGDQGAPLAVNGVQIGLVSWGPSVCGDPNVTGVFSKLSSNVAWIKYMIGNKNVEPSFYDDCDCECGCP</sequence>
<dbReference type="PROSITE" id="PS50240">
    <property type="entry name" value="TRYPSIN_DOM"/>
    <property type="match status" value="1"/>
</dbReference>
<accession>A0AA38IRX6</accession>
<protein>
    <recommendedName>
        <fullName evidence="7">Peptidase S1 domain-containing protein</fullName>
    </recommendedName>
</protein>
<dbReference type="Pfam" id="PF00089">
    <property type="entry name" value="Trypsin"/>
    <property type="match status" value="1"/>
</dbReference>
<feature type="chain" id="PRO_5041235690" description="Peptidase S1 domain-containing protein" evidence="6">
    <location>
        <begin position="21"/>
        <end position="270"/>
    </location>
</feature>
<evidence type="ECO:0000256" key="2">
    <source>
        <dbReference type="ARBA" id="ARBA00022670"/>
    </source>
</evidence>
<dbReference type="GO" id="GO:0006508">
    <property type="term" value="P:proteolysis"/>
    <property type="evidence" value="ECO:0007669"/>
    <property type="project" value="UniProtKB-KW"/>
</dbReference>
<dbReference type="EMBL" id="JALNTZ010000002">
    <property type="protein sequence ID" value="KAJ3660303.1"/>
    <property type="molecule type" value="Genomic_DNA"/>
</dbReference>
<dbReference type="InterPro" id="IPR001314">
    <property type="entry name" value="Peptidase_S1A"/>
</dbReference>
<keyword evidence="5" id="KW-1015">Disulfide bond</keyword>
<dbReference type="PROSITE" id="PS00134">
    <property type="entry name" value="TRYPSIN_HIS"/>
    <property type="match status" value="1"/>
</dbReference>
<keyword evidence="6" id="KW-0732">Signal</keyword>
<dbReference type="Gene3D" id="2.40.10.10">
    <property type="entry name" value="Trypsin-like serine proteases"/>
    <property type="match status" value="1"/>
</dbReference>
<evidence type="ECO:0000256" key="4">
    <source>
        <dbReference type="ARBA" id="ARBA00022825"/>
    </source>
</evidence>
<dbReference type="PRINTS" id="PR00722">
    <property type="entry name" value="CHYMOTRYPSIN"/>
</dbReference>
<dbReference type="SMART" id="SM00020">
    <property type="entry name" value="Tryp_SPc"/>
    <property type="match status" value="1"/>
</dbReference>
<feature type="domain" description="Peptidase S1" evidence="7">
    <location>
        <begin position="8"/>
        <end position="251"/>
    </location>
</feature>
<dbReference type="GO" id="GO:0004252">
    <property type="term" value="F:serine-type endopeptidase activity"/>
    <property type="evidence" value="ECO:0007669"/>
    <property type="project" value="InterPro"/>
</dbReference>
<keyword evidence="4" id="KW-0720">Serine protease</keyword>
<evidence type="ECO:0000259" key="7">
    <source>
        <dbReference type="PROSITE" id="PS50240"/>
    </source>
</evidence>
<dbReference type="InterPro" id="IPR043504">
    <property type="entry name" value="Peptidase_S1_PA_chymotrypsin"/>
</dbReference>
<dbReference type="AlphaFoldDB" id="A0AA38IRX6"/>
<comment type="similarity">
    <text evidence="1">Belongs to the peptidase S1 family.</text>
</comment>
<organism evidence="8 9">
    <name type="scientific">Zophobas morio</name>
    <dbReference type="NCBI Taxonomy" id="2755281"/>
    <lineage>
        <taxon>Eukaryota</taxon>
        <taxon>Metazoa</taxon>
        <taxon>Ecdysozoa</taxon>
        <taxon>Arthropoda</taxon>
        <taxon>Hexapoda</taxon>
        <taxon>Insecta</taxon>
        <taxon>Pterygota</taxon>
        <taxon>Neoptera</taxon>
        <taxon>Endopterygota</taxon>
        <taxon>Coleoptera</taxon>
        <taxon>Polyphaga</taxon>
        <taxon>Cucujiformia</taxon>
        <taxon>Tenebrionidae</taxon>
        <taxon>Zophobas</taxon>
    </lineage>
</organism>
<evidence type="ECO:0000256" key="5">
    <source>
        <dbReference type="ARBA" id="ARBA00023157"/>
    </source>
</evidence>